<proteinExistence type="predicted"/>
<protein>
    <submittedName>
        <fullName evidence="1">Uncharacterized protein</fullName>
    </submittedName>
</protein>
<dbReference type="Proteomes" id="UP000822688">
    <property type="component" value="Chromosome 6"/>
</dbReference>
<dbReference type="EMBL" id="CM026427">
    <property type="protein sequence ID" value="KAG0570217.1"/>
    <property type="molecule type" value="Genomic_DNA"/>
</dbReference>
<gene>
    <name evidence="1" type="ORF">KC19_6G144900</name>
</gene>
<organism evidence="1 2">
    <name type="scientific">Ceratodon purpureus</name>
    <name type="common">Fire moss</name>
    <name type="synonym">Dicranum purpureum</name>
    <dbReference type="NCBI Taxonomy" id="3225"/>
    <lineage>
        <taxon>Eukaryota</taxon>
        <taxon>Viridiplantae</taxon>
        <taxon>Streptophyta</taxon>
        <taxon>Embryophyta</taxon>
        <taxon>Bryophyta</taxon>
        <taxon>Bryophytina</taxon>
        <taxon>Bryopsida</taxon>
        <taxon>Dicranidae</taxon>
        <taxon>Pseudoditrichales</taxon>
        <taxon>Ditrichaceae</taxon>
        <taxon>Ceratodon</taxon>
    </lineage>
</organism>
<accession>A0A8T0HHE9</accession>
<dbReference type="AlphaFoldDB" id="A0A8T0HHE9"/>
<evidence type="ECO:0000313" key="1">
    <source>
        <dbReference type="EMBL" id="KAG0570217.1"/>
    </source>
</evidence>
<reference evidence="1 2" key="1">
    <citation type="submission" date="2020-06" db="EMBL/GenBank/DDBJ databases">
        <title>WGS assembly of Ceratodon purpureus strain R40.</title>
        <authorList>
            <person name="Carey S.B."/>
            <person name="Jenkins J."/>
            <person name="Shu S."/>
            <person name="Lovell J.T."/>
            <person name="Sreedasyam A."/>
            <person name="Maumus F."/>
            <person name="Tiley G.P."/>
            <person name="Fernandez-Pozo N."/>
            <person name="Barry K."/>
            <person name="Chen C."/>
            <person name="Wang M."/>
            <person name="Lipzen A."/>
            <person name="Daum C."/>
            <person name="Saski C.A."/>
            <person name="Payton A.C."/>
            <person name="Mcbreen J.C."/>
            <person name="Conrad R.E."/>
            <person name="Kollar L.M."/>
            <person name="Olsson S."/>
            <person name="Huttunen S."/>
            <person name="Landis J.B."/>
            <person name="Wickett N.J."/>
            <person name="Johnson M.G."/>
            <person name="Rensing S.A."/>
            <person name="Grimwood J."/>
            <person name="Schmutz J."/>
            <person name="Mcdaniel S.F."/>
        </authorList>
    </citation>
    <scope>NUCLEOTIDE SEQUENCE [LARGE SCALE GENOMIC DNA]</scope>
    <source>
        <strain evidence="1 2">R40</strain>
    </source>
</reference>
<evidence type="ECO:0000313" key="2">
    <source>
        <dbReference type="Proteomes" id="UP000822688"/>
    </source>
</evidence>
<comment type="caution">
    <text evidence="1">The sequence shown here is derived from an EMBL/GenBank/DDBJ whole genome shotgun (WGS) entry which is preliminary data.</text>
</comment>
<keyword evidence="2" id="KW-1185">Reference proteome</keyword>
<sequence length="53" mass="6085">MTSHLGDMSVPNALHFDRVPMTHVSYHIYATHLPKGCKELRVRKIAVNIHFSQ</sequence>
<name>A0A8T0HHE9_CERPU</name>